<name>A0A1E3X2I3_9BACT</name>
<dbReference type="InterPro" id="IPR019587">
    <property type="entry name" value="Polyketide_cyclase/dehydratase"/>
</dbReference>
<gene>
    <name evidence="1" type="ORF">SCARUB_05082</name>
</gene>
<dbReference type="EMBL" id="MAYW01000363">
    <property type="protein sequence ID" value="ODS29817.1"/>
    <property type="molecule type" value="Genomic_DNA"/>
</dbReference>
<dbReference type="Pfam" id="PF10604">
    <property type="entry name" value="Polyketide_cyc2"/>
    <property type="match status" value="1"/>
</dbReference>
<dbReference type="Gene3D" id="3.30.530.20">
    <property type="match status" value="1"/>
</dbReference>
<sequence length="143" mass="16172">YPIEKVWEKLINIEAWPSWWGEFKQASIKNAGETLQEGSIVECAVKGGLPYTLRFTMETKSIQPPKFMQFRITGDLQGDYRWVLDSRAGGTAVTAYWDCGTPKPIMNISVQLPFVKGVLERNHSELMANGYRALKSILEGKES</sequence>
<protein>
    <submittedName>
        <fullName evidence="1">Polyketide cyclase / dehydrase and lipid transport</fullName>
    </submittedName>
</protein>
<dbReference type="AlphaFoldDB" id="A0A1E3X2I3"/>
<comment type="caution">
    <text evidence="1">The sequence shown here is derived from an EMBL/GenBank/DDBJ whole genome shotgun (WGS) entry which is preliminary data.</text>
</comment>
<evidence type="ECO:0000313" key="1">
    <source>
        <dbReference type="EMBL" id="ODS29817.1"/>
    </source>
</evidence>
<dbReference type="InterPro" id="IPR023393">
    <property type="entry name" value="START-like_dom_sf"/>
</dbReference>
<dbReference type="SUPFAM" id="SSF55961">
    <property type="entry name" value="Bet v1-like"/>
    <property type="match status" value="1"/>
</dbReference>
<feature type="non-terminal residue" evidence="1">
    <location>
        <position position="1"/>
    </location>
</feature>
<reference evidence="1 2" key="1">
    <citation type="submission" date="2016-07" db="EMBL/GenBank/DDBJ databases">
        <title>Draft genome of Scalindua rubra, obtained from a brine-seawater interface in the Red Sea, sheds light on salt adaptation in anammox bacteria.</title>
        <authorList>
            <person name="Speth D.R."/>
            <person name="Lagkouvardos I."/>
            <person name="Wang Y."/>
            <person name="Qian P.-Y."/>
            <person name="Dutilh B.E."/>
            <person name="Jetten M.S."/>
        </authorList>
    </citation>
    <scope>NUCLEOTIDE SEQUENCE [LARGE SCALE GENOMIC DNA]</scope>
    <source>
        <strain evidence="1">BSI-1</strain>
    </source>
</reference>
<organism evidence="1 2">
    <name type="scientific">Candidatus Scalindua rubra</name>
    <dbReference type="NCBI Taxonomy" id="1872076"/>
    <lineage>
        <taxon>Bacteria</taxon>
        <taxon>Pseudomonadati</taxon>
        <taxon>Planctomycetota</taxon>
        <taxon>Candidatus Brocadiia</taxon>
        <taxon>Candidatus Brocadiales</taxon>
        <taxon>Candidatus Scalinduaceae</taxon>
        <taxon>Candidatus Scalindua</taxon>
    </lineage>
</organism>
<accession>A0A1E3X2I3</accession>
<dbReference type="Proteomes" id="UP000094056">
    <property type="component" value="Unassembled WGS sequence"/>
</dbReference>
<proteinExistence type="predicted"/>
<evidence type="ECO:0000313" key="2">
    <source>
        <dbReference type="Proteomes" id="UP000094056"/>
    </source>
</evidence>